<protein>
    <recommendedName>
        <fullName evidence="3">Heterokaryon incompatibility domain-containing protein</fullName>
    </recommendedName>
</protein>
<dbReference type="Proteomes" id="UP000256328">
    <property type="component" value="Unassembled WGS sequence"/>
</dbReference>
<sequence>MLYSIFESPFTYTTSRVHQVLEGDRDDAESTDRSTRAEFTVNPIGYRTEYRDTRVIHHFATAESHQSQAAAWCQQCLDALDDTPRHVEIMDEVFSRLAICHFRPRRPIHEIAEDASHMLSRLPSIPLEIRETSISSSLSRVPEGFFLAGRERKWATLRVVQHVTRNIIRVALLPVMSNAGDSIASQVHSLGEAIAELFTYSLKIRKGTDRSCGWKTFLLKAFLWTQWQRCVMLNSWIVLKDQLKNGFNTDLSSLTLVSRMTADLLKPSNCLSGESAIEIVPPQPVPYVCKWALRLLQTDRASISLDFRRLFARYAELFGQLSPRCNRLDNGDIAQCAGDTLYNCNRFVGMKIDDQTTHAKSCGGMCNRLHWDENSYRNTEGARAVSLYQADNGLLKYCTASHGTMAISHVWSHGQGGRPEIEESGLNRCLHERYVKIAHGYSCDSYWMDTPCIPKDRILRDEAIEHINSVFANSKLTLVCDRDLMSINVNEMSIALQESILASVLLCDWNVRAWTLLEALRGRKNIQILCANDQTVSLRDMLQNVHREGSIDIATFFLTAQHLLPAALNPPGRNANKYWYLNETEANGALSMEQAASLLHLRHASRPGDEIVIWSLLCNDKPPRSKSDRSVLRDLHLVSDTNVHETTAEVPNGDPSLLLAEAFWKMKVGYMLKTGFLMSSAPRDIQRKGWRWAPSRPALPPPRPNGLENEGPVVSESYMPFDGQSTEGGTITPWGYMAKWLTHIFRIAKPPSKYKKLTHFQSMTSAKKFHAGQARISWISETFLQDDDWGALLQPVDSLGLPARYRGPAAGTLLAVVGSSDRSVWRWRGLYDWDGSVPVPELEEEEIVLV</sequence>
<dbReference type="PANTHER" id="PTHR39596">
    <property type="match status" value="1"/>
</dbReference>
<evidence type="ECO:0000313" key="2">
    <source>
        <dbReference type="Proteomes" id="UP000256328"/>
    </source>
</evidence>
<proteinExistence type="predicted"/>
<organism evidence="1 2">
    <name type="scientific">Coleophoma crateriformis</name>
    <dbReference type="NCBI Taxonomy" id="565419"/>
    <lineage>
        <taxon>Eukaryota</taxon>
        <taxon>Fungi</taxon>
        <taxon>Dikarya</taxon>
        <taxon>Ascomycota</taxon>
        <taxon>Pezizomycotina</taxon>
        <taxon>Leotiomycetes</taxon>
        <taxon>Helotiales</taxon>
        <taxon>Dermateaceae</taxon>
        <taxon>Coleophoma</taxon>
    </lineage>
</organism>
<dbReference type="AlphaFoldDB" id="A0A3D8QB32"/>
<dbReference type="OrthoDB" id="3499582at2759"/>
<keyword evidence="2" id="KW-1185">Reference proteome</keyword>
<comment type="caution">
    <text evidence="1">The sequence shown here is derived from an EMBL/GenBank/DDBJ whole genome shotgun (WGS) entry which is preliminary data.</text>
</comment>
<evidence type="ECO:0008006" key="3">
    <source>
        <dbReference type="Google" id="ProtNLM"/>
    </source>
</evidence>
<dbReference type="PANTHER" id="PTHR39596:SF4">
    <property type="entry name" value="HET DOMAIN PROTEIN (AFU_ORTHOLOGUE AFUA_3G03140)-RELATED"/>
    <property type="match status" value="1"/>
</dbReference>
<accession>A0A3D8QB32</accession>
<name>A0A3D8QB32_9HELO</name>
<reference evidence="1 2" key="1">
    <citation type="journal article" date="2018" name="IMA Fungus">
        <title>IMA Genome-F 9: Draft genome sequence of Annulohypoxylon stygium, Aspergillus mulundensis, Berkeleyomyces basicola (syn. Thielaviopsis basicola), Ceratocystis smalleyi, two Cercospora beticola strains, Coleophoma cylindrospora, Fusarium fracticaudum, Phialophora cf. hyalina, and Morchella septimelata.</title>
        <authorList>
            <person name="Wingfield B.D."/>
            <person name="Bills G.F."/>
            <person name="Dong Y."/>
            <person name="Huang W."/>
            <person name="Nel W.J."/>
            <person name="Swalarsk-Parry B.S."/>
            <person name="Vaghefi N."/>
            <person name="Wilken P.M."/>
            <person name="An Z."/>
            <person name="de Beer Z.W."/>
            <person name="De Vos L."/>
            <person name="Chen L."/>
            <person name="Duong T.A."/>
            <person name="Gao Y."/>
            <person name="Hammerbacher A."/>
            <person name="Kikkert J.R."/>
            <person name="Li Y."/>
            <person name="Li H."/>
            <person name="Li K."/>
            <person name="Li Q."/>
            <person name="Liu X."/>
            <person name="Ma X."/>
            <person name="Naidoo K."/>
            <person name="Pethybridge S.J."/>
            <person name="Sun J."/>
            <person name="Steenkamp E.T."/>
            <person name="van der Nest M.A."/>
            <person name="van Wyk S."/>
            <person name="Wingfield M.J."/>
            <person name="Xiong C."/>
            <person name="Yue Q."/>
            <person name="Zhang X."/>
        </authorList>
    </citation>
    <scope>NUCLEOTIDE SEQUENCE [LARGE SCALE GENOMIC DNA]</scope>
    <source>
        <strain evidence="1 2">BP5796</strain>
    </source>
</reference>
<dbReference type="EMBL" id="PDLN01000020">
    <property type="protein sequence ID" value="RDW59052.1"/>
    <property type="molecule type" value="Genomic_DNA"/>
</dbReference>
<evidence type="ECO:0000313" key="1">
    <source>
        <dbReference type="EMBL" id="RDW59052.1"/>
    </source>
</evidence>
<gene>
    <name evidence="1" type="ORF">BP5796_11976</name>
</gene>